<feature type="region of interest" description="Disordered" evidence="3">
    <location>
        <begin position="276"/>
        <end position="308"/>
    </location>
</feature>
<organism evidence="7 8">
    <name type="scientific">Sipha flava</name>
    <name type="common">yellow sugarcane aphid</name>
    <dbReference type="NCBI Taxonomy" id="143950"/>
    <lineage>
        <taxon>Eukaryota</taxon>
        <taxon>Metazoa</taxon>
        <taxon>Ecdysozoa</taxon>
        <taxon>Arthropoda</taxon>
        <taxon>Hexapoda</taxon>
        <taxon>Insecta</taxon>
        <taxon>Pterygota</taxon>
        <taxon>Neoptera</taxon>
        <taxon>Paraneoptera</taxon>
        <taxon>Hemiptera</taxon>
        <taxon>Sternorrhyncha</taxon>
        <taxon>Aphidomorpha</taxon>
        <taxon>Aphidoidea</taxon>
        <taxon>Aphididae</taxon>
        <taxon>Sipha</taxon>
    </lineage>
</organism>
<dbReference type="AlphaFoldDB" id="A0A8B8GED9"/>
<gene>
    <name evidence="8" type="primary">LOC112691056</name>
</gene>
<feature type="signal peptide" evidence="5">
    <location>
        <begin position="1"/>
        <end position="28"/>
    </location>
</feature>
<dbReference type="FunFam" id="2.60.120.740:FF:000003">
    <property type="entry name" value="Protein eva-1 homolog C"/>
    <property type="match status" value="1"/>
</dbReference>
<proteinExistence type="predicted"/>
<keyword evidence="4" id="KW-0472">Membrane</keyword>
<dbReference type="CDD" id="cd22828">
    <property type="entry name" value="Gal_Rha_Lectin_EVA1_EVA1C_rpt1"/>
    <property type="match status" value="1"/>
</dbReference>
<sequence length="425" mass="46998">MAAAVMYRGINTTMLLLLLLMFQRTAVADNLALLTGTLRTYHRVGCETQSLALTCPAGTIISVQTAQYTPGSLASPCSDTRLAANLNNSCSWPQALQYSLLQSVVEACQKKQQCRVQPSVGKYDPCPGHPKFIQVDYKCRPFEFRSKVACEDEVVNLQCNPNSRLAVFSASYGRTEYESIQCPQPQGVPEETCLVSYATETVMTVCHGKRNCRLVADAATFGNPCKPASRMYLKVVYNCVPRRVLKEQFEEPAHSDEPTVMELDYFDNPGVAPVQPFESLSPPANDPRTRYNESGTNPIGQGNSSSSSLEKRDKFYLYLGGGLIGGLLSILCVVAAKFVWQRSRRHLDNKHKPENTNHDMSIDPNAFGDNISEVDADIDLTDITQFPITIIPTQQLSPSEVVRYGNEGIAPKSLCRNDSSQYFYG</sequence>
<keyword evidence="2" id="KW-0677">Repeat</keyword>
<dbReference type="PROSITE" id="PS50228">
    <property type="entry name" value="SUEL_LECTIN"/>
    <property type="match status" value="2"/>
</dbReference>
<dbReference type="Gene3D" id="2.60.120.740">
    <property type="match status" value="2"/>
</dbReference>
<reference evidence="8" key="1">
    <citation type="submission" date="2025-08" db="UniProtKB">
        <authorList>
            <consortium name="RefSeq"/>
        </authorList>
    </citation>
    <scope>IDENTIFICATION</scope>
    <source>
        <tissue evidence="8">Whole body</tissue>
    </source>
</reference>
<feature type="chain" id="PRO_5034343026" evidence="5">
    <location>
        <begin position="29"/>
        <end position="425"/>
    </location>
</feature>
<dbReference type="PANTHER" id="PTHR46780">
    <property type="entry name" value="PROTEIN EVA-1"/>
    <property type="match status" value="1"/>
</dbReference>
<evidence type="ECO:0000313" key="7">
    <source>
        <dbReference type="Proteomes" id="UP000694846"/>
    </source>
</evidence>
<feature type="domain" description="SUEL-type lectin" evidence="6">
    <location>
        <begin position="149"/>
        <end position="240"/>
    </location>
</feature>
<dbReference type="RefSeq" id="XP_025420971.1">
    <property type="nucleotide sequence ID" value="XM_025565186.1"/>
</dbReference>
<dbReference type="Pfam" id="PF02140">
    <property type="entry name" value="SUEL_Lectin"/>
    <property type="match status" value="2"/>
</dbReference>
<feature type="domain" description="SUEL-type lectin" evidence="6">
    <location>
        <begin position="45"/>
        <end position="140"/>
    </location>
</feature>
<evidence type="ECO:0000256" key="2">
    <source>
        <dbReference type="ARBA" id="ARBA00022737"/>
    </source>
</evidence>
<evidence type="ECO:0000256" key="4">
    <source>
        <dbReference type="SAM" id="Phobius"/>
    </source>
</evidence>
<feature type="transmembrane region" description="Helical" evidence="4">
    <location>
        <begin position="315"/>
        <end position="340"/>
    </location>
</feature>
<protein>
    <submittedName>
        <fullName evidence="8">Protein eva-1 homolog C isoform X3</fullName>
    </submittedName>
</protein>
<evidence type="ECO:0000256" key="3">
    <source>
        <dbReference type="SAM" id="MobiDB-lite"/>
    </source>
</evidence>
<dbReference type="InterPro" id="IPR000922">
    <property type="entry name" value="Lectin_gal-bd_dom"/>
</dbReference>
<dbReference type="InterPro" id="IPR043159">
    <property type="entry name" value="Lectin_gal-bd_sf"/>
</dbReference>
<keyword evidence="4" id="KW-0812">Transmembrane</keyword>
<evidence type="ECO:0000256" key="5">
    <source>
        <dbReference type="SAM" id="SignalP"/>
    </source>
</evidence>
<evidence type="ECO:0000259" key="6">
    <source>
        <dbReference type="PROSITE" id="PS50228"/>
    </source>
</evidence>
<dbReference type="Proteomes" id="UP000694846">
    <property type="component" value="Unplaced"/>
</dbReference>
<name>A0A8B8GED9_9HEMI</name>
<keyword evidence="7" id="KW-1185">Reference proteome</keyword>
<dbReference type="CDD" id="cd22829">
    <property type="entry name" value="Gal_Rha_Lectin_EVA1_EVA1C_rpt2"/>
    <property type="match status" value="1"/>
</dbReference>
<keyword evidence="4" id="KW-1133">Transmembrane helix</keyword>
<dbReference type="OrthoDB" id="5970528at2759"/>
<dbReference type="GeneID" id="112691056"/>
<keyword evidence="5" id="KW-0732">Signal</keyword>
<evidence type="ECO:0000313" key="8">
    <source>
        <dbReference type="RefSeq" id="XP_025420971.1"/>
    </source>
</evidence>
<feature type="compositionally biased region" description="Polar residues" evidence="3">
    <location>
        <begin position="292"/>
        <end position="308"/>
    </location>
</feature>
<keyword evidence="1" id="KW-0430">Lectin</keyword>
<dbReference type="GO" id="GO:0030246">
    <property type="term" value="F:carbohydrate binding"/>
    <property type="evidence" value="ECO:0007669"/>
    <property type="project" value="UniProtKB-KW"/>
</dbReference>
<accession>A0A8B8GED9</accession>
<evidence type="ECO:0000256" key="1">
    <source>
        <dbReference type="ARBA" id="ARBA00022734"/>
    </source>
</evidence>